<proteinExistence type="predicted"/>
<dbReference type="PANTHER" id="PTHR43485">
    <property type="entry name" value="HYDROGENASE-4 COMPONENT G"/>
    <property type="match status" value="1"/>
</dbReference>
<evidence type="ECO:0000313" key="4">
    <source>
        <dbReference type="EMBL" id="AMQ18632.1"/>
    </source>
</evidence>
<dbReference type="InterPro" id="IPR001135">
    <property type="entry name" value="NADH_Q_OxRdtase_suD"/>
</dbReference>
<feature type="binding site" evidence="2">
    <location>
        <position position="69"/>
    </location>
    <ligand>
        <name>Ni(2+)</name>
        <dbReference type="ChEBI" id="CHEBI:49786"/>
    </ligand>
</feature>
<dbReference type="RefSeq" id="WP_062388902.1">
    <property type="nucleotide sequence ID" value="NZ_CP014750.1"/>
</dbReference>
<dbReference type="Pfam" id="PF00374">
    <property type="entry name" value="NiFeSe_Hases"/>
    <property type="match status" value="1"/>
</dbReference>
<reference evidence="5" key="1">
    <citation type="submission" date="2016-03" db="EMBL/GenBank/DDBJ databases">
        <authorList>
            <person name="Oger P.M."/>
        </authorList>
    </citation>
    <scope>NUCLEOTIDE SEQUENCE [LARGE SCALE GENOMIC DNA]</scope>
    <source>
        <strain evidence="5">OG-1</strain>
    </source>
</reference>
<feature type="binding site" evidence="2">
    <location>
        <position position="72"/>
    </location>
    <ligand>
        <name>Ni(2+)</name>
        <dbReference type="ChEBI" id="CHEBI:49786"/>
    </ligand>
</feature>
<keyword evidence="2" id="KW-0408">Iron</keyword>
<dbReference type="Proteomes" id="UP000073604">
    <property type="component" value="Chromosome"/>
</dbReference>
<dbReference type="KEGG" id="tpep:A0127_05350"/>
<gene>
    <name evidence="4" type="ORF">A0127_05350</name>
</gene>
<keyword evidence="1" id="KW-0560">Oxidoreductase</keyword>
<dbReference type="GO" id="GO:0016651">
    <property type="term" value="F:oxidoreductase activity, acting on NAD(P)H"/>
    <property type="evidence" value="ECO:0007669"/>
    <property type="project" value="InterPro"/>
</dbReference>
<evidence type="ECO:0000256" key="2">
    <source>
        <dbReference type="PIRSR" id="PIRSR601501-1"/>
    </source>
</evidence>
<dbReference type="STRING" id="53952.A0127_05350"/>
<protein>
    <submittedName>
        <fullName evidence="4">NADH dehydrogenase</fullName>
    </submittedName>
</protein>
<keyword evidence="5" id="KW-1185">Reference proteome</keyword>
<dbReference type="AlphaFoldDB" id="A0A142CV30"/>
<evidence type="ECO:0000259" key="3">
    <source>
        <dbReference type="Pfam" id="PF00346"/>
    </source>
</evidence>
<sequence>MTEKVEYWVKIPFGPIHPGLEEPEKFILTLDGEKIVDVDVKLGYNLRGIQWIGLRRNYIQIMYLAERMCGICSFSHNHTYTRAVEEAAGIEVPERAEYIRVIIGELERIHSHLLNLGVLAHDIGYDTLLHLTWLAREKVMDTLEAVSGNRVNYSMVTIGGVRRDIDEKKRRAIEEMIKYYKEVFPQIEEAFLHDPTIEARFRDTAVISKRVALEQGAVGPTGRGSGIRDDARWSERLGVYPDLGIKPVMPQDVTGERPRGDVFDRMAVRIGELWQSLELIEHALDAMPDGPIKTFPKDNVLYAKLRLMVDGEGIGRYEAPRGELVHYVRGKKGSDKPLRWKPREPTFPNLFAVAKGVIGDQVADFVVAVASIDPCLSCTDRVAVVQDGKKKILTEKDLLRESIKKTREINPDIKGDPSPLGVGCVR</sequence>
<dbReference type="Gene3D" id="1.10.645.10">
    <property type="entry name" value="Cytochrome-c3 Hydrogenase, chain B"/>
    <property type="match status" value="1"/>
</dbReference>
<comment type="cofactor">
    <cofactor evidence="2">
        <name>Fe cation</name>
        <dbReference type="ChEBI" id="CHEBI:24875"/>
    </cofactor>
</comment>
<dbReference type="SUPFAM" id="SSF56762">
    <property type="entry name" value="HydB/Nqo4-like"/>
    <property type="match status" value="1"/>
</dbReference>
<accession>A0A142CV30</accession>
<dbReference type="InterPro" id="IPR052197">
    <property type="entry name" value="ComplexI_49kDa-like"/>
</dbReference>
<dbReference type="InterPro" id="IPR029014">
    <property type="entry name" value="NiFe-Hase_large"/>
</dbReference>
<keyword evidence="2" id="KW-0479">Metal-binding</keyword>
<dbReference type="Pfam" id="PF00346">
    <property type="entry name" value="Complex1_49kDa"/>
    <property type="match status" value="1"/>
</dbReference>
<dbReference type="PANTHER" id="PTHR43485:SF1">
    <property type="entry name" value="FORMATE HYDROGENLYASE SUBUNIT 5-RELATED"/>
    <property type="match status" value="1"/>
</dbReference>
<name>A0A142CV30_9EURY</name>
<feature type="binding site" evidence="2">
    <location>
        <position position="378"/>
    </location>
    <ligand>
        <name>Fe cation</name>
        <dbReference type="ChEBI" id="CHEBI:24875"/>
    </ligand>
</feature>
<dbReference type="InterPro" id="IPR001501">
    <property type="entry name" value="Ni-dep_hyd_lsu"/>
</dbReference>
<evidence type="ECO:0000313" key="5">
    <source>
        <dbReference type="Proteomes" id="UP000073604"/>
    </source>
</evidence>
<feature type="domain" description="NADH-quinone oxidoreductase subunit D" evidence="3">
    <location>
        <begin position="122"/>
        <end position="381"/>
    </location>
</feature>
<dbReference type="OrthoDB" id="43567at2157"/>
<keyword evidence="2" id="KW-0533">Nickel</keyword>
<evidence type="ECO:0000256" key="1">
    <source>
        <dbReference type="ARBA" id="ARBA00023002"/>
    </source>
</evidence>
<dbReference type="GO" id="GO:0051287">
    <property type="term" value="F:NAD binding"/>
    <property type="evidence" value="ECO:0007669"/>
    <property type="project" value="InterPro"/>
</dbReference>
<dbReference type="GO" id="GO:0048038">
    <property type="term" value="F:quinone binding"/>
    <property type="evidence" value="ECO:0007669"/>
    <property type="project" value="InterPro"/>
</dbReference>
<feature type="binding site" evidence="2">
    <location>
        <position position="375"/>
    </location>
    <ligand>
        <name>Ni(2+)</name>
        <dbReference type="ChEBI" id="CHEBI:49786"/>
    </ligand>
</feature>
<dbReference type="GeneID" id="27139950"/>
<dbReference type="GO" id="GO:0016151">
    <property type="term" value="F:nickel cation binding"/>
    <property type="evidence" value="ECO:0007669"/>
    <property type="project" value="InterPro"/>
</dbReference>
<feature type="binding site" evidence="2">
    <location>
        <position position="72"/>
    </location>
    <ligand>
        <name>Fe cation</name>
        <dbReference type="ChEBI" id="CHEBI:24875"/>
    </ligand>
</feature>
<organism evidence="4 5">
    <name type="scientific">Thermococcus peptonophilus</name>
    <dbReference type="NCBI Taxonomy" id="53952"/>
    <lineage>
        <taxon>Archaea</taxon>
        <taxon>Methanobacteriati</taxon>
        <taxon>Methanobacteriota</taxon>
        <taxon>Thermococci</taxon>
        <taxon>Thermococcales</taxon>
        <taxon>Thermococcaceae</taxon>
        <taxon>Thermococcus</taxon>
    </lineage>
</organism>
<dbReference type="EMBL" id="CP014750">
    <property type="protein sequence ID" value="AMQ18632.1"/>
    <property type="molecule type" value="Genomic_DNA"/>
</dbReference>
<comment type="cofactor">
    <cofactor evidence="2">
        <name>Ni(2+)</name>
        <dbReference type="ChEBI" id="CHEBI:49786"/>
    </cofactor>
</comment>